<sequence>MARILEIRELCERALRKIGSYSINDSGARPREMEEARFWLDMVVAAVAARRRIWWLVPATAPIQLTAGQASYNLTAVLPHGAPVSHVVAVYLVNLEDGSREQVDNVRRSEWEARAAEITSGPPQMVHIDRLPDPTLQVWPTPTAPLTHRLDVVVQRCSPDLTQGASTEKLLGFREAWNLYLVTALAAQLANGPVRKAPADEVRDMQLEAARLLSDLEAYDAHEQANEPRRVAYNDF</sequence>
<proteinExistence type="predicted"/>
<organism evidence="1 2">
    <name type="scientific">Falsiroseomonas tokyonensis</name>
    <dbReference type="NCBI Taxonomy" id="430521"/>
    <lineage>
        <taxon>Bacteria</taxon>
        <taxon>Pseudomonadati</taxon>
        <taxon>Pseudomonadota</taxon>
        <taxon>Alphaproteobacteria</taxon>
        <taxon>Acetobacterales</taxon>
        <taxon>Roseomonadaceae</taxon>
        <taxon>Falsiroseomonas</taxon>
    </lineage>
</organism>
<dbReference type="RefSeq" id="WP_216838343.1">
    <property type="nucleotide sequence ID" value="NZ_JAFNJS010000006.1"/>
</dbReference>
<evidence type="ECO:0000313" key="2">
    <source>
        <dbReference type="Proteomes" id="UP001595420"/>
    </source>
</evidence>
<accession>A0ABV7BZX3</accession>
<dbReference type="Proteomes" id="UP001595420">
    <property type="component" value="Unassembled WGS sequence"/>
</dbReference>
<dbReference type="EMBL" id="JBHRSB010000006">
    <property type="protein sequence ID" value="MFC3002266.1"/>
    <property type="molecule type" value="Genomic_DNA"/>
</dbReference>
<name>A0ABV7BZX3_9PROT</name>
<gene>
    <name evidence="1" type="ORF">ACFOD3_20375</name>
</gene>
<protein>
    <submittedName>
        <fullName evidence="1">Uncharacterized protein</fullName>
    </submittedName>
</protein>
<comment type="caution">
    <text evidence="1">The sequence shown here is derived from an EMBL/GenBank/DDBJ whole genome shotgun (WGS) entry which is preliminary data.</text>
</comment>
<reference evidence="2" key="1">
    <citation type="journal article" date="2019" name="Int. J. Syst. Evol. Microbiol.">
        <title>The Global Catalogue of Microorganisms (GCM) 10K type strain sequencing project: providing services to taxonomists for standard genome sequencing and annotation.</title>
        <authorList>
            <consortium name="The Broad Institute Genomics Platform"/>
            <consortium name="The Broad Institute Genome Sequencing Center for Infectious Disease"/>
            <person name="Wu L."/>
            <person name="Ma J."/>
        </authorList>
    </citation>
    <scope>NUCLEOTIDE SEQUENCE [LARGE SCALE GENOMIC DNA]</scope>
    <source>
        <strain evidence="2">CGMCC 1.16855</strain>
    </source>
</reference>
<evidence type="ECO:0000313" key="1">
    <source>
        <dbReference type="EMBL" id="MFC3002266.1"/>
    </source>
</evidence>
<keyword evidence="2" id="KW-1185">Reference proteome</keyword>